<accession>A0A1G8XNJ8</accession>
<proteinExistence type="predicted"/>
<keyword evidence="2" id="KW-1185">Reference proteome</keyword>
<dbReference type="EMBL" id="FNEO01000008">
    <property type="protein sequence ID" value="SDJ92063.1"/>
    <property type="molecule type" value="Genomic_DNA"/>
</dbReference>
<name>A0A1G8XNJ8_9FLAO</name>
<protein>
    <submittedName>
        <fullName evidence="1">Uncharacterized protein</fullName>
    </submittedName>
</protein>
<sequence>MYNSVENMYNLYVSSKKHLFSLKKRFQLFEHRKIKNTFTKNINQKITLN</sequence>
<gene>
    <name evidence="1" type="ORF">SAMN05192550_3023</name>
</gene>
<evidence type="ECO:0000313" key="2">
    <source>
        <dbReference type="Proteomes" id="UP000182367"/>
    </source>
</evidence>
<organism evidence="1 2">
    <name type="scientific">Flavobacterium glycines</name>
    <dbReference type="NCBI Taxonomy" id="551990"/>
    <lineage>
        <taxon>Bacteria</taxon>
        <taxon>Pseudomonadati</taxon>
        <taxon>Bacteroidota</taxon>
        <taxon>Flavobacteriia</taxon>
        <taxon>Flavobacteriales</taxon>
        <taxon>Flavobacteriaceae</taxon>
        <taxon>Flavobacterium</taxon>
    </lineage>
</organism>
<reference evidence="1 2" key="1">
    <citation type="submission" date="2016-10" db="EMBL/GenBank/DDBJ databases">
        <authorList>
            <person name="Varghese N."/>
            <person name="Submissions S."/>
        </authorList>
    </citation>
    <scope>NUCLEOTIDE SEQUENCE [LARGE SCALE GENOMIC DNA]</scope>
    <source>
        <strain evidence="1 2">Gm-149</strain>
    </source>
</reference>
<dbReference type="Proteomes" id="UP000182367">
    <property type="component" value="Unassembled WGS sequence"/>
</dbReference>
<comment type="caution">
    <text evidence="1">The sequence shown here is derived from an EMBL/GenBank/DDBJ whole genome shotgun (WGS) entry which is preliminary data.</text>
</comment>
<evidence type="ECO:0000313" key="1">
    <source>
        <dbReference type="EMBL" id="SDJ92063.1"/>
    </source>
</evidence>